<dbReference type="Proteomes" id="UP000178650">
    <property type="component" value="Unassembled WGS sequence"/>
</dbReference>
<dbReference type="AlphaFoldDB" id="A0A1G2IVI0"/>
<name>A0A1G2IVI0_9BACT</name>
<reference evidence="1 2" key="1">
    <citation type="journal article" date="2016" name="Nat. Commun.">
        <title>Thousands of microbial genomes shed light on interconnected biogeochemical processes in an aquifer system.</title>
        <authorList>
            <person name="Anantharaman K."/>
            <person name="Brown C.T."/>
            <person name="Hug L.A."/>
            <person name="Sharon I."/>
            <person name="Castelle C.J."/>
            <person name="Probst A.J."/>
            <person name="Thomas B.C."/>
            <person name="Singh A."/>
            <person name="Wilkins M.J."/>
            <person name="Karaoz U."/>
            <person name="Brodie E.L."/>
            <person name="Williams K.H."/>
            <person name="Hubbard S.S."/>
            <person name="Banfield J.F."/>
        </authorList>
    </citation>
    <scope>NUCLEOTIDE SEQUENCE [LARGE SCALE GENOMIC DNA]</scope>
</reference>
<proteinExistence type="predicted"/>
<protein>
    <submittedName>
        <fullName evidence="1">Uncharacterized protein</fullName>
    </submittedName>
</protein>
<comment type="caution">
    <text evidence="1">The sequence shown here is derived from an EMBL/GenBank/DDBJ whole genome shotgun (WGS) entry which is preliminary data.</text>
</comment>
<accession>A0A1G2IVI0</accession>
<organism evidence="1 2">
    <name type="scientific">Candidatus Staskawiczbacteria bacterium RIFOXYB1_FULL_37_44</name>
    <dbReference type="NCBI Taxonomy" id="1802223"/>
    <lineage>
        <taxon>Bacteria</taxon>
        <taxon>Candidatus Staskawicziibacteriota</taxon>
    </lineage>
</organism>
<sequence length="563" mass="65705">MESQIKICQNCKKDFVIEPDDFAFYEKMKVPPPTWCPECRMQRRFTWRNEWKLFRKKDVHGKEIFSNFHEDSAVKIMEVAEWYSDSWNPMQYGREYDFSKPFFEQFKEIMCQVPIMSRSVSRPVNSDYCSNASQPKDCYLTFGLSYVENSAYSIWGANSKDIFDCHIYSESELCYDCVNITKCYKTLYSIDCEGCNDVMFCKNCVGCNNCFGCINLKNKSYYIFNEAYSKEDYIKKLKEFGITSRINIEALREKSIKHWMQFPNKFIHGRHNANVSGDYISNSKDARNCWRIIGAENVKYCQNFTMGPAKDSYDHSNFGDGTELIYESLIVGDGAYNVAFSCQCYVSVANLQYCFYCNNSSHLFGCISLHNKQYCILNKQYTKEEYEALVPKIIEHMKSTGEYGEFFPAEMSPLSYNESFAGEIFPLTKEEVEKRGLVWREPKEKQFNATMSSNDVPDDIANVDESITKEVISCAHGAKCKHECAGVFKITQQELRFYKLLNIPLPRICQNCRHYARFAWRNPAKLWHRKCMKPGCTNEFETSYAPDRPEIIYCEQCYNAEVA</sequence>
<gene>
    <name evidence="1" type="ORF">A2358_02720</name>
</gene>
<dbReference type="STRING" id="1802223.A2358_02720"/>
<evidence type="ECO:0000313" key="1">
    <source>
        <dbReference type="EMBL" id="OGZ78693.1"/>
    </source>
</evidence>
<evidence type="ECO:0000313" key="2">
    <source>
        <dbReference type="Proteomes" id="UP000178650"/>
    </source>
</evidence>
<dbReference type="EMBL" id="MHPJ01000015">
    <property type="protein sequence ID" value="OGZ78693.1"/>
    <property type="molecule type" value="Genomic_DNA"/>
</dbReference>